<name>A0A367GBM1_9FIRM</name>
<dbReference type="EMBL" id="PXUP01000001">
    <property type="protein sequence ID" value="RCH48146.1"/>
    <property type="molecule type" value="Genomic_DNA"/>
</dbReference>
<protein>
    <submittedName>
        <fullName evidence="2">Uncharacterized protein</fullName>
    </submittedName>
</protein>
<keyword evidence="1" id="KW-0812">Transmembrane</keyword>
<evidence type="ECO:0000313" key="3">
    <source>
        <dbReference type="Proteomes" id="UP000252378"/>
    </source>
</evidence>
<dbReference type="Proteomes" id="UP000252378">
    <property type="component" value="Unassembled WGS sequence"/>
</dbReference>
<sequence>MQGILEFVKQHFDTIITVSITILGFIVTYFMNKKSVQDELKKDKVMHTTELMETLPYDVCQFMNELFHNKSRTITKQSIDVHEKILSKIIAYGSVDAVKLAIVVQECAYEKERQSSQAGVDDGTRLMAAYALLITQLKFDLTSEVIPATSWFRIKIKDYEKIRIKTEAAINALVDELGLNSKFKI</sequence>
<proteinExistence type="predicted"/>
<gene>
    <name evidence="2" type="ORF">C7J97_00930</name>
</gene>
<accession>A0A367GBM1</accession>
<evidence type="ECO:0000313" key="2">
    <source>
        <dbReference type="EMBL" id="RCH48146.1"/>
    </source>
</evidence>
<reference evidence="2 3" key="1">
    <citation type="submission" date="2018-03" db="EMBL/GenBank/DDBJ databases">
        <title>Complete genome sequencing of Faecalibacterium prausnitzii strains isolated from the human gut.</title>
        <authorList>
            <person name="Fitzgerald B.C."/>
            <person name="Shkoporov A.N."/>
            <person name="Ross P.R."/>
            <person name="Hill C."/>
        </authorList>
    </citation>
    <scope>NUCLEOTIDE SEQUENCE [LARGE SCALE GENOMIC DNA]</scope>
    <source>
        <strain evidence="2 3">ATCC 27768</strain>
    </source>
</reference>
<feature type="transmembrane region" description="Helical" evidence="1">
    <location>
        <begin position="12"/>
        <end position="32"/>
    </location>
</feature>
<dbReference type="AlphaFoldDB" id="A0A367GBM1"/>
<keyword evidence="1" id="KW-0472">Membrane</keyword>
<evidence type="ECO:0000256" key="1">
    <source>
        <dbReference type="SAM" id="Phobius"/>
    </source>
</evidence>
<organism evidence="2 3">
    <name type="scientific">Faecalibacterium prausnitzii</name>
    <dbReference type="NCBI Taxonomy" id="853"/>
    <lineage>
        <taxon>Bacteria</taxon>
        <taxon>Bacillati</taxon>
        <taxon>Bacillota</taxon>
        <taxon>Clostridia</taxon>
        <taxon>Eubacteriales</taxon>
        <taxon>Oscillospiraceae</taxon>
        <taxon>Faecalibacterium</taxon>
    </lineage>
</organism>
<dbReference type="RefSeq" id="WP_113991767.1">
    <property type="nucleotide sequence ID" value="NZ_JAWHPP010000001.1"/>
</dbReference>
<comment type="caution">
    <text evidence="2">The sequence shown here is derived from an EMBL/GenBank/DDBJ whole genome shotgun (WGS) entry which is preliminary data.</text>
</comment>
<keyword evidence="1" id="KW-1133">Transmembrane helix</keyword>